<evidence type="ECO:0000313" key="2">
    <source>
        <dbReference type="EMBL" id="AHF75339.1"/>
    </source>
</evidence>
<keyword evidence="3" id="KW-1185">Reference proteome</keyword>
<dbReference type="Gene3D" id="3.40.1000.10">
    <property type="entry name" value="Mog1/PsbP, alpha/beta/alpha sandwich"/>
    <property type="match status" value="1"/>
</dbReference>
<gene>
    <name evidence="1 2" type="primary">dcrB</name>
    <name evidence="2" type="ORF">Sant_0223</name>
</gene>
<dbReference type="EMBL" id="CP006569">
    <property type="protein sequence ID" value="AHF75339.1"/>
    <property type="molecule type" value="Genomic_DNA"/>
</dbReference>
<organism evidence="2 3">
    <name type="scientific">Sodalis praecaptivus</name>
    <dbReference type="NCBI Taxonomy" id="1239307"/>
    <lineage>
        <taxon>Bacteria</taxon>
        <taxon>Pseudomonadati</taxon>
        <taxon>Pseudomonadota</taxon>
        <taxon>Gammaproteobacteria</taxon>
        <taxon>Enterobacterales</taxon>
        <taxon>Bruguierivoracaceae</taxon>
        <taxon>Sodalis</taxon>
    </lineage>
</organism>
<evidence type="ECO:0000256" key="1">
    <source>
        <dbReference type="HAMAP-Rule" id="MF_02248"/>
    </source>
</evidence>
<comment type="subcellular location">
    <subcellularLocation>
        <location evidence="1">Cell membrane</location>
        <topology evidence="1">Lipid-anchor</topology>
        <orientation evidence="1">Periplasmic side</orientation>
    </subcellularLocation>
</comment>
<dbReference type="InterPro" id="IPR014894">
    <property type="entry name" value="DcrB/EagT6"/>
</dbReference>
<evidence type="ECO:0000313" key="3">
    <source>
        <dbReference type="Proteomes" id="UP000019028"/>
    </source>
</evidence>
<keyword evidence="1" id="KW-1003">Cell membrane</keyword>
<comment type="similarity">
    <text evidence="1">Belongs to the DcrB family.</text>
</comment>
<keyword evidence="1" id="KW-0472">Membrane</keyword>
<keyword evidence="1" id="KW-0732">Signal</keyword>
<accession>W0HND1</accession>
<proteinExistence type="inferred from homology"/>
<dbReference type="SUPFAM" id="SSF55724">
    <property type="entry name" value="Mog1p/PsbP-like"/>
    <property type="match status" value="1"/>
</dbReference>
<dbReference type="AlphaFoldDB" id="W0HND1"/>
<dbReference type="Pfam" id="PF08786">
    <property type="entry name" value="DcrB"/>
    <property type="match status" value="1"/>
</dbReference>
<keyword evidence="1" id="KW-0564">Palmitate</keyword>
<keyword evidence="1" id="KW-0449">Lipoprotein</keyword>
<dbReference type="InterPro" id="IPR016123">
    <property type="entry name" value="Mog1/PsbP_a/b/a-sand"/>
</dbReference>
<dbReference type="NCBIfam" id="NF008627">
    <property type="entry name" value="PRK11615.1"/>
    <property type="match status" value="1"/>
</dbReference>
<comment type="function">
    <text evidence="1">Plays a role in cell envelope biogenesis, maintenance of cell envelope integrity and membrane homeostasis. Essential for lipoprotein maturation under conditions where membrane fluidity may be altered.</text>
</comment>
<protein>
    <recommendedName>
        <fullName evidence="1">Inner membrane lipoprotein DcrB</fullName>
    </recommendedName>
</protein>
<sequence length="186" mass="19757">MRKVAKYLGIGMLVLGLSACDNSKDQETSGAPAGAAQAQAENKISLLEGKLAFTLPGDMSDQSGKVGTQANNMHVYADSTGRKAVIIILSDDTPQGLDTLAKRLEDEQRARDPDLQVVTNKAITVDGKPLQQLDSIIASGGKQAYSAVVLGKVDNHLLTMQVTLPADDQQKAQSAAENIIHTLKFE</sequence>
<dbReference type="RefSeq" id="WP_025420491.1">
    <property type="nucleotide sequence ID" value="NZ_CP006569.1"/>
</dbReference>
<dbReference type="HAMAP" id="MF_02248">
    <property type="entry name" value="DcrB"/>
    <property type="match status" value="1"/>
</dbReference>
<dbReference type="PATRIC" id="fig|1239307.3.peg.245"/>
<reference evidence="2 3" key="1">
    <citation type="journal article" date="2014" name="Genome Biol. Evol.">
        <title>Genome degeneration and adaptation in a nascent stage of symbiosis.</title>
        <authorList>
            <person name="Oakeson K.F."/>
            <person name="Gil R."/>
            <person name="Clayton A.L."/>
            <person name="Dunn D.M."/>
            <person name="von Niederhausern A.C."/>
            <person name="Hamil C."/>
            <person name="Aoyagi A."/>
            <person name="Duval B."/>
            <person name="Baca A."/>
            <person name="Silva F.J."/>
            <person name="Vallier A."/>
            <person name="Jackson D.G."/>
            <person name="Latorre A."/>
            <person name="Weiss R.B."/>
            <person name="Heddi A."/>
            <person name="Moya A."/>
            <person name="Dale C."/>
        </authorList>
    </citation>
    <scope>NUCLEOTIDE SEQUENCE [LARGE SCALE GENOMIC DNA]</scope>
    <source>
        <strain evidence="2 3">HS1</strain>
    </source>
</reference>
<dbReference type="InterPro" id="IPR046406">
    <property type="entry name" value="DcrB"/>
</dbReference>
<dbReference type="KEGG" id="sod:Sant_0223"/>
<dbReference type="Proteomes" id="UP000019028">
    <property type="component" value="Chromosome"/>
</dbReference>
<dbReference type="PROSITE" id="PS51257">
    <property type="entry name" value="PROKAR_LIPOPROTEIN"/>
    <property type="match status" value="1"/>
</dbReference>
<name>W0HND1_9GAMM</name>
<dbReference type="OrthoDB" id="6476276at2"/>
<dbReference type="GO" id="GO:0005886">
    <property type="term" value="C:plasma membrane"/>
    <property type="evidence" value="ECO:0007669"/>
    <property type="project" value="UniProtKB-SubCell"/>
</dbReference>
<dbReference type="HOGENOM" id="CLU_125378_0_0_6"/>